<dbReference type="EMBL" id="LUUB01000088">
    <property type="protein sequence ID" value="OAF04021.1"/>
    <property type="molecule type" value="Genomic_DNA"/>
</dbReference>
<keyword evidence="2" id="KW-1185">Reference proteome</keyword>
<dbReference type="OrthoDB" id="7277765at2"/>
<dbReference type="Proteomes" id="UP000076959">
    <property type="component" value="Unassembled WGS sequence"/>
</dbReference>
<dbReference type="RefSeq" id="WP_063705363.1">
    <property type="nucleotide sequence ID" value="NZ_LUUB01000088.1"/>
</dbReference>
<evidence type="ECO:0000313" key="1">
    <source>
        <dbReference type="EMBL" id="OAF04021.1"/>
    </source>
</evidence>
<dbReference type="AlphaFoldDB" id="A0A176YDG0"/>
<name>A0A176YDG0_9BRAD</name>
<accession>A0A176YDG0</accession>
<proteinExistence type="predicted"/>
<protein>
    <submittedName>
        <fullName evidence="1">Uncharacterized protein</fullName>
    </submittedName>
</protein>
<organism evidence="1 2">
    <name type="scientific">Bradyrhizobium centrolobii</name>
    <dbReference type="NCBI Taxonomy" id="1505087"/>
    <lineage>
        <taxon>Bacteria</taxon>
        <taxon>Pseudomonadati</taxon>
        <taxon>Pseudomonadota</taxon>
        <taxon>Alphaproteobacteria</taxon>
        <taxon>Hyphomicrobiales</taxon>
        <taxon>Nitrobacteraceae</taxon>
        <taxon>Bradyrhizobium</taxon>
    </lineage>
</organism>
<gene>
    <name evidence="1" type="ORF">AYJ54_24515</name>
</gene>
<comment type="caution">
    <text evidence="1">The sequence shown here is derived from an EMBL/GenBank/DDBJ whole genome shotgun (WGS) entry which is preliminary data.</text>
</comment>
<sequence>MSTITSQHLDSCVVTTRAVGFSPATNLTCGSTQRAGIAIRLVKSTFRQRLKCVVSEVPCGISIAFPEATEAEVMDVCAIAEQKLQRLQQEPLTTKMVEEILSVTPAELRCWTKEGRIPPVGRAFFSQGKKQVGVFVYAPEVICQLAKQSDQIPEWRRSACSALPQKIVARAPIGR</sequence>
<evidence type="ECO:0000313" key="2">
    <source>
        <dbReference type="Proteomes" id="UP000076959"/>
    </source>
</evidence>
<reference evidence="1 2" key="1">
    <citation type="submission" date="2016-03" db="EMBL/GenBank/DDBJ databases">
        <title>Draft Genome Sequence of the Strain BR 10245 (Bradyrhizobium sp.) isolated from nodules of Centrolobium paraense.</title>
        <authorList>
            <person name="Simoes-Araujo J.L.Sr."/>
            <person name="Barauna A.C."/>
            <person name="Silva K."/>
            <person name="Zilli J.E."/>
        </authorList>
    </citation>
    <scope>NUCLEOTIDE SEQUENCE [LARGE SCALE GENOMIC DNA]</scope>
    <source>
        <strain evidence="1 2">BR 10245</strain>
    </source>
</reference>